<dbReference type="InterPro" id="IPR010982">
    <property type="entry name" value="Lambda_DNA-bd_dom_sf"/>
</dbReference>
<organism evidence="2 3">
    <name type="scientific">Actinomadura rubteroloni</name>
    <dbReference type="NCBI Taxonomy" id="1926885"/>
    <lineage>
        <taxon>Bacteria</taxon>
        <taxon>Bacillati</taxon>
        <taxon>Actinomycetota</taxon>
        <taxon>Actinomycetes</taxon>
        <taxon>Streptosporangiales</taxon>
        <taxon>Thermomonosporaceae</taxon>
        <taxon>Actinomadura</taxon>
    </lineage>
</organism>
<evidence type="ECO:0000313" key="2">
    <source>
        <dbReference type="EMBL" id="POM24989.1"/>
    </source>
</evidence>
<dbReference type="Pfam" id="PF13560">
    <property type="entry name" value="HTH_31"/>
    <property type="match status" value="1"/>
</dbReference>
<comment type="caution">
    <text evidence="2">The sequence shown here is derived from an EMBL/GenBank/DDBJ whole genome shotgun (WGS) entry which is preliminary data.</text>
</comment>
<dbReference type="AlphaFoldDB" id="A0A2P4UIU8"/>
<evidence type="ECO:0000313" key="3">
    <source>
        <dbReference type="Proteomes" id="UP000242367"/>
    </source>
</evidence>
<accession>A0A2P4UIU8</accession>
<name>A0A2P4UIU8_9ACTN</name>
<dbReference type="Pfam" id="PF19054">
    <property type="entry name" value="DUF5753"/>
    <property type="match status" value="1"/>
</dbReference>
<dbReference type="Proteomes" id="UP000242367">
    <property type="component" value="Unassembled WGS sequence"/>
</dbReference>
<dbReference type="InterPro" id="IPR001387">
    <property type="entry name" value="Cro/C1-type_HTH"/>
</dbReference>
<feature type="domain" description="DUF5753" evidence="1">
    <location>
        <begin position="94"/>
        <end position="268"/>
    </location>
</feature>
<sequence length="292" mass="33019">MARRTSPPIYPHDLPTLYAQQLRGRRTAAGLSMDALAAAMGYTGTWIWQVETGAERPSFKFAEDCDTYWNTDRLFRDIQEAMERPGPVRTVPGFAEYSQHEVRAALIRSYEALMIAGILQTEDFIRAIYTSEQRTAAEIETRVVQRMERQARVLGRDDPPRLWIVHEERALRAMVAPPDVMRAQWAYLLEMCQRPKVHIQVVPENIGYHEGLAGSFTTLTGPSDAAYIESGGYGSYIQDPQAVASFSERFELVRNVALTTSASIDLITSLMESSYDDRLNARQVAQVVPQQR</sequence>
<dbReference type="InterPro" id="IPR043917">
    <property type="entry name" value="DUF5753"/>
</dbReference>
<dbReference type="SUPFAM" id="SSF47413">
    <property type="entry name" value="lambda repressor-like DNA-binding domains"/>
    <property type="match status" value="1"/>
</dbReference>
<dbReference type="EMBL" id="MTBP01000002">
    <property type="protein sequence ID" value="POM24989.1"/>
    <property type="molecule type" value="Genomic_DNA"/>
</dbReference>
<dbReference type="Gene3D" id="1.10.260.40">
    <property type="entry name" value="lambda repressor-like DNA-binding domains"/>
    <property type="match status" value="1"/>
</dbReference>
<dbReference type="GO" id="GO:0003677">
    <property type="term" value="F:DNA binding"/>
    <property type="evidence" value="ECO:0007669"/>
    <property type="project" value="InterPro"/>
</dbReference>
<reference evidence="2 3" key="1">
    <citation type="journal article" date="2017" name="Chemistry">
        <title>Isolation, Biosynthesis and Chemical Modifications of Rubterolones A-F: Rare Tropolone Alkaloids from Actinomadura sp. 5-2.</title>
        <authorList>
            <person name="Guo H."/>
            <person name="Benndorf R."/>
            <person name="Leichnitz D."/>
            <person name="Klassen J.L."/>
            <person name="Vollmers J."/>
            <person name="Gorls H."/>
            <person name="Steinacker M."/>
            <person name="Weigel C."/>
            <person name="Dahse H.M."/>
            <person name="Kaster A.K."/>
            <person name="de Beer Z.W."/>
            <person name="Poulsen M."/>
            <person name="Beemelmanns C."/>
        </authorList>
    </citation>
    <scope>NUCLEOTIDE SEQUENCE [LARGE SCALE GENOMIC DNA]</scope>
    <source>
        <strain evidence="2 3">5-2</strain>
    </source>
</reference>
<dbReference type="RefSeq" id="WP_103564046.1">
    <property type="nucleotide sequence ID" value="NZ_MTBP01000002.1"/>
</dbReference>
<dbReference type="CDD" id="cd00093">
    <property type="entry name" value="HTH_XRE"/>
    <property type="match status" value="1"/>
</dbReference>
<evidence type="ECO:0000259" key="1">
    <source>
        <dbReference type="Pfam" id="PF19054"/>
    </source>
</evidence>
<keyword evidence="3" id="KW-1185">Reference proteome</keyword>
<protein>
    <recommendedName>
        <fullName evidence="1">DUF5753 domain-containing protein</fullName>
    </recommendedName>
</protein>
<gene>
    <name evidence="2" type="ORF">BTM25_36300</name>
</gene>
<proteinExistence type="predicted"/>